<accession>A0A7W3PCL4</accession>
<sequence length="440" mass="46249">MSIVPHIVGVLVLLVGVLVSVGLHELGHMIPAKKFGVRVSQYMVGFGPTLWSRTKGETEYGIKAIPLGGFVRLVGMMPPAPEGTKRKKGFWNELVADARDASVAEVRPGEEHRAFYNLSTPKKLVVMFGGPFMNLVIATFLMAIILIGYGLPAVSTTVAQLSDCVPASATSSATGDDCEGQPAAPAAAAGLQPGDEVVSFGGTEVTGWQQLVGLINASAGRESDVVVLRDGERVTLEVTPAETERPVVDEQGAAVLAADGTPVTEPGGFVGFSPLQVREPQPLSRVLPEVGNMTWQTATMVATLPVRVAEAATQAFTAEERSQDSVQSMVGVARISGEIMALDEAILDRVMIYLSLLASLNIALFVFNLIPLLPLDGGHLVNALYEGGKRTVARVRGAAVLPGPADVARMTPVAYVVFLILLGVGGVLIVADLVDPVRIT</sequence>
<gene>
    <name evidence="15" type="ORF">FHX71_000805</name>
</gene>
<dbReference type="GO" id="GO:0016020">
    <property type="term" value="C:membrane"/>
    <property type="evidence" value="ECO:0007669"/>
    <property type="project" value="UniProtKB-SubCell"/>
</dbReference>
<proteinExistence type="inferred from homology"/>
<dbReference type="Gene3D" id="2.30.42.10">
    <property type="match status" value="1"/>
</dbReference>
<dbReference type="PANTHER" id="PTHR42837:SF2">
    <property type="entry name" value="MEMBRANE METALLOPROTEASE ARASP2, CHLOROPLASTIC-RELATED"/>
    <property type="match status" value="1"/>
</dbReference>
<dbReference type="GO" id="GO:0004222">
    <property type="term" value="F:metalloendopeptidase activity"/>
    <property type="evidence" value="ECO:0007669"/>
    <property type="project" value="InterPro"/>
</dbReference>
<name>A0A7W3PCL4_9MICO</name>
<evidence type="ECO:0000313" key="16">
    <source>
        <dbReference type="Proteomes" id="UP000540568"/>
    </source>
</evidence>
<dbReference type="Pfam" id="PF02163">
    <property type="entry name" value="Peptidase_M50"/>
    <property type="match status" value="1"/>
</dbReference>
<dbReference type="CDD" id="cd06163">
    <property type="entry name" value="S2P-M50_PDZ_RseP-like"/>
    <property type="match status" value="1"/>
</dbReference>
<evidence type="ECO:0000256" key="10">
    <source>
        <dbReference type="ARBA" id="ARBA00023136"/>
    </source>
</evidence>
<comment type="subcellular location">
    <subcellularLocation>
        <location evidence="2">Membrane</location>
        <topology evidence="2">Multi-pass membrane protein</topology>
    </subcellularLocation>
</comment>
<evidence type="ECO:0000313" key="15">
    <source>
        <dbReference type="EMBL" id="MBA8806863.1"/>
    </source>
</evidence>
<keyword evidence="10 12" id="KW-0472">Membrane</keyword>
<comment type="similarity">
    <text evidence="3">Belongs to the peptidase M50B family.</text>
</comment>
<dbReference type="InterPro" id="IPR008915">
    <property type="entry name" value="Peptidase_M50"/>
</dbReference>
<evidence type="ECO:0000256" key="5">
    <source>
        <dbReference type="ARBA" id="ARBA00022692"/>
    </source>
</evidence>
<dbReference type="GO" id="GO:0006508">
    <property type="term" value="P:proteolysis"/>
    <property type="evidence" value="ECO:0007669"/>
    <property type="project" value="UniProtKB-KW"/>
</dbReference>
<dbReference type="InterPro" id="IPR041489">
    <property type="entry name" value="PDZ_6"/>
</dbReference>
<evidence type="ECO:0000256" key="2">
    <source>
        <dbReference type="ARBA" id="ARBA00004141"/>
    </source>
</evidence>
<keyword evidence="8 12" id="KW-1133">Transmembrane helix</keyword>
<keyword evidence="6" id="KW-0378">Hydrolase</keyword>
<evidence type="ECO:0000256" key="11">
    <source>
        <dbReference type="SAM" id="MobiDB-lite"/>
    </source>
</evidence>
<keyword evidence="7" id="KW-0862">Zinc</keyword>
<dbReference type="SUPFAM" id="SSF50156">
    <property type="entry name" value="PDZ domain-like"/>
    <property type="match status" value="1"/>
</dbReference>
<evidence type="ECO:0000259" key="13">
    <source>
        <dbReference type="Pfam" id="PF02163"/>
    </source>
</evidence>
<evidence type="ECO:0000256" key="1">
    <source>
        <dbReference type="ARBA" id="ARBA00001947"/>
    </source>
</evidence>
<dbReference type="AlphaFoldDB" id="A0A7W3PCL4"/>
<dbReference type="Pfam" id="PF17820">
    <property type="entry name" value="PDZ_6"/>
    <property type="match status" value="1"/>
</dbReference>
<dbReference type="Proteomes" id="UP000540568">
    <property type="component" value="Unassembled WGS sequence"/>
</dbReference>
<organism evidence="15 16">
    <name type="scientific">Promicromonospora sukumoe</name>
    <dbReference type="NCBI Taxonomy" id="88382"/>
    <lineage>
        <taxon>Bacteria</taxon>
        <taxon>Bacillati</taxon>
        <taxon>Actinomycetota</taxon>
        <taxon>Actinomycetes</taxon>
        <taxon>Micrococcales</taxon>
        <taxon>Promicromonosporaceae</taxon>
        <taxon>Promicromonospora</taxon>
    </lineage>
</organism>
<feature type="domain" description="Peptidase M50" evidence="13">
    <location>
        <begin position="13"/>
        <end position="393"/>
    </location>
</feature>
<feature type="transmembrane region" description="Helical" evidence="12">
    <location>
        <begin position="413"/>
        <end position="434"/>
    </location>
</feature>
<dbReference type="PANTHER" id="PTHR42837">
    <property type="entry name" value="REGULATOR OF SIGMA-E PROTEASE RSEP"/>
    <property type="match status" value="1"/>
</dbReference>
<keyword evidence="9" id="KW-0482">Metalloprotease</keyword>
<dbReference type="EMBL" id="JACGWV010000001">
    <property type="protein sequence ID" value="MBA8806863.1"/>
    <property type="molecule type" value="Genomic_DNA"/>
</dbReference>
<feature type="transmembrane region" description="Helical" evidence="12">
    <location>
        <begin position="132"/>
        <end position="151"/>
    </location>
</feature>
<dbReference type="RefSeq" id="WP_312876919.1">
    <property type="nucleotide sequence ID" value="NZ_BAAATF010000002.1"/>
</dbReference>
<feature type="transmembrane region" description="Helical" evidence="12">
    <location>
        <begin position="350"/>
        <end position="370"/>
    </location>
</feature>
<evidence type="ECO:0000256" key="3">
    <source>
        <dbReference type="ARBA" id="ARBA00007931"/>
    </source>
</evidence>
<dbReference type="InterPro" id="IPR036034">
    <property type="entry name" value="PDZ_sf"/>
</dbReference>
<evidence type="ECO:0000256" key="8">
    <source>
        <dbReference type="ARBA" id="ARBA00022989"/>
    </source>
</evidence>
<feature type="region of interest" description="Disordered" evidence="11">
    <location>
        <begin position="169"/>
        <end position="188"/>
    </location>
</feature>
<keyword evidence="16" id="KW-1185">Reference proteome</keyword>
<keyword evidence="5 12" id="KW-0812">Transmembrane</keyword>
<reference evidence="15 16" key="1">
    <citation type="submission" date="2020-07" db="EMBL/GenBank/DDBJ databases">
        <title>Sequencing the genomes of 1000 actinobacteria strains.</title>
        <authorList>
            <person name="Klenk H.-P."/>
        </authorList>
    </citation>
    <scope>NUCLEOTIDE SEQUENCE [LARGE SCALE GENOMIC DNA]</scope>
    <source>
        <strain evidence="15 16">DSM 44121</strain>
    </source>
</reference>
<feature type="domain" description="PDZ" evidence="14">
    <location>
        <begin position="179"/>
        <end position="229"/>
    </location>
</feature>
<comment type="caution">
    <text evidence="15">The sequence shown here is derived from an EMBL/GenBank/DDBJ whole genome shotgun (WGS) entry which is preliminary data.</text>
</comment>
<evidence type="ECO:0000256" key="12">
    <source>
        <dbReference type="SAM" id="Phobius"/>
    </source>
</evidence>
<evidence type="ECO:0000256" key="6">
    <source>
        <dbReference type="ARBA" id="ARBA00022801"/>
    </source>
</evidence>
<evidence type="ECO:0000256" key="7">
    <source>
        <dbReference type="ARBA" id="ARBA00022833"/>
    </source>
</evidence>
<protein>
    <submittedName>
        <fullName evidence="15">Membrane-associated protease RseP (Regulator of RpoE activity)</fullName>
    </submittedName>
</protein>
<dbReference type="InterPro" id="IPR004387">
    <property type="entry name" value="Pept_M50_Zn"/>
</dbReference>
<evidence type="ECO:0000256" key="9">
    <source>
        <dbReference type="ARBA" id="ARBA00023049"/>
    </source>
</evidence>
<keyword evidence="4 15" id="KW-0645">Protease</keyword>
<feature type="transmembrane region" description="Helical" evidence="12">
    <location>
        <begin position="6"/>
        <end position="23"/>
    </location>
</feature>
<comment type="cofactor">
    <cofactor evidence="1">
        <name>Zn(2+)</name>
        <dbReference type="ChEBI" id="CHEBI:29105"/>
    </cofactor>
</comment>
<evidence type="ECO:0000256" key="4">
    <source>
        <dbReference type="ARBA" id="ARBA00022670"/>
    </source>
</evidence>
<evidence type="ECO:0000259" key="14">
    <source>
        <dbReference type="Pfam" id="PF17820"/>
    </source>
</evidence>